<dbReference type="GO" id="GO:0004312">
    <property type="term" value="F:fatty acid synthase activity"/>
    <property type="evidence" value="ECO:0007669"/>
    <property type="project" value="TreeGrafter"/>
</dbReference>
<dbReference type="InterPro" id="IPR009081">
    <property type="entry name" value="PP-bd_ACP"/>
</dbReference>
<feature type="compositionally biased region" description="Polar residues" evidence="3">
    <location>
        <begin position="114"/>
        <end position="129"/>
    </location>
</feature>
<dbReference type="Gene3D" id="1.10.1200.10">
    <property type="entry name" value="ACP-like"/>
    <property type="match status" value="3"/>
</dbReference>
<dbReference type="CDD" id="cd08953">
    <property type="entry name" value="KR_2_SDR_x"/>
    <property type="match status" value="1"/>
</dbReference>
<feature type="active site" description="Proton donor; for dehydratase activity" evidence="2">
    <location>
        <position position="1053"/>
    </location>
</feature>
<gene>
    <name evidence="6" type="ORF">JI739_23040</name>
</gene>
<dbReference type="Proteomes" id="UP000613011">
    <property type="component" value="Unassembled WGS sequence"/>
</dbReference>
<protein>
    <submittedName>
        <fullName evidence="6">SDR family NAD(P)-dependent oxidoreductase</fullName>
    </submittedName>
</protein>
<feature type="active site" description="Proton acceptor; for dehydratase activity" evidence="2">
    <location>
        <position position="893"/>
    </location>
</feature>
<evidence type="ECO:0000259" key="5">
    <source>
        <dbReference type="PROSITE" id="PS52019"/>
    </source>
</evidence>
<keyword evidence="7" id="KW-1185">Reference proteome</keyword>
<evidence type="ECO:0000259" key="4">
    <source>
        <dbReference type="PROSITE" id="PS50075"/>
    </source>
</evidence>
<dbReference type="RefSeq" id="WP_201686370.1">
    <property type="nucleotide sequence ID" value="NZ_JAEQNA010000012.1"/>
</dbReference>
<dbReference type="InterPro" id="IPR020807">
    <property type="entry name" value="PKS_DH"/>
</dbReference>
<dbReference type="PANTHER" id="PTHR43775">
    <property type="entry name" value="FATTY ACID SYNTHASE"/>
    <property type="match status" value="1"/>
</dbReference>
<evidence type="ECO:0000256" key="3">
    <source>
        <dbReference type="SAM" id="MobiDB-lite"/>
    </source>
</evidence>
<dbReference type="SUPFAM" id="SSF51735">
    <property type="entry name" value="NAD(P)-binding Rossmann-fold domains"/>
    <property type="match status" value="1"/>
</dbReference>
<feature type="domain" description="Carrier" evidence="4">
    <location>
        <begin position="272"/>
        <end position="352"/>
    </location>
</feature>
<dbReference type="SMART" id="SM00822">
    <property type="entry name" value="PKS_KR"/>
    <property type="match status" value="1"/>
</dbReference>
<evidence type="ECO:0000256" key="1">
    <source>
        <dbReference type="ARBA" id="ARBA00022679"/>
    </source>
</evidence>
<feature type="domain" description="PKS/mFAS DH" evidence="5">
    <location>
        <begin position="863"/>
        <end position="1139"/>
    </location>
</feature>
<dbReference type="InterPro" id="IPR036291">
    <property type="entry name" value="NAD(P)-bd_dom_sf"/>
</dbReference>
<dbReference type="InterPro" id="IPR057326">
    <property type="entry name" value="KR_dom"/>
</dbReference>
<dbReference type="Gene3D" id="3.40.50.720">
    <property type="entry name" value="NAD(P)-binding Rossmann-like Domain"/>
    <property type="match status" value="1"/>
</dbReference>
<keyword evidence="1" id="KW-0808">Transferase</keyword>
<feature type="region of interest" description="C-terminal hotdog fold" evidence="2">
    <location>
        <begin position="999"/>
        <end position="1139"/>
    </location>
</feature>
<proteinExistence type="predicted"/>
<comment type="caution">
    <text evidence="6">The sequence shown here is derived from an EMBL/GenBank/DDBJ whole genome shotgun (WGS) entry which is preliminary data.</text>
</comment>
<dbReference type="Pfam" id="PF21089">
    <property type="entry name" value="PKS_DH_N"/>
    <property type="match status" value="1"/>
</dbReference>
<dbReference type="AlphaFoldDB" id="A0A937D9J0"/>
<dbReference type="InterPro" id="IPR049552">
    <property type="entry name" value="PKS_DH_N"/>
</dbReference>
<dbReference type="SUPFAM" id="SSF47336">
    <property type="entry name" value="ACP-like"/>
    <property type="match status" value="3"/>
</dbReference>
<dbReference type="InterPro" id="IPR050091">
    <property type="entry name" value="PKS_NRPS_Biosynth_Enz"/>
</dbReference>
<name>A0A937D9J0_9BURK</name>
<dbReference type="Pfam" id="PF08659">
    <property type="entry name" value="KR"/>
    <property type="match status" value="1"/>
</dbReference>
<dbReference type="InterPro" id="IPR049900">
    <property type="entry name" value="PKS_mFAS_DH"/>
</dbReference>
<dbReference type="InterPro" id="IPR042104">
    <property type="entry name" value="PKS_dehydratase_sf"/>
</dbReference>
<dbReference type="Gene3D" id="3.10.129.110">
    <property type="entry name" value="Polyketide synthase dehydratase"/>
    <property type="match status" value="1"/>
</dbReference>
<evidence type="ECO:0000313" key="6">
    <source>
        <dbReference type="EMBL" id="MBL0423231.1"/>
    </source>
</evidence>
<dbReference type="Pfam" id="PF00550">
    <property type="entry name" value="PP-binding"/>
    <property type="match status" value="3"/>
</dbReference>
<evidence type="ECO:0000313" key="7">
    <source>
        <dbReference type="Proteomes" id="UP000613011"/>
    </source>
</evidence>
<sequence>MSSEALRTTLLAVVSEKTGYPTDMLDLSLELEAGLGIDSIKRVEILSAFRERMPGLPEVAPSQLAALNTLGDVLAFMQGAAPQLADSNTSVRSEVVQGAPTPSVRAELVEAFTNPSTSSGRTEGASSVRTEGAGSSEALRTTLLAVVSEKTGYPTDMLDLSLELESGLGIDSIKRVEILSAFRERMPGLPEVAPSQLAALNTLGDVLAFMQGAAPAAPAPQLAGSNTSVRSEVVQGAPTPSVRAELVEAFTNPSTSSERTEGAGSGRTEGAGSSEALRTTLLAVVSEKTGYPTDMLDLSLELESGLGIDSIKRVEILSAFRERMPGLPEVAPSQLAALNTLGDVLGFMGGSAATAAAAPQAATNPAFIAPPATQAAPVVNLLPRHAVRAVPQAAAGFTMPGLHQPGAIIGVTDDGQGVAPLVVKALQTQGITARLLTDPAASTACTGLIVLSGLQAVTSAPEALKANRRAFEFVHAMSPRLSDRDGLLVTVQDTGGDFGLTGRAGDRAYLGGIAALARTAANEWPQAAVKAIDLEVGGRAPAALAKAVVHELLQGGAEREVGLPARSDRLTLGTELCAAPAGRCVVDERSVVVATGGARGVTAICLQELARLKPRIAILGRTPLEDEPPGVKTALTDPEIKRALLANETAQGRQPTPMQLSRMAQAVQAAREVRSNLQAMQAAGAQVLYCVTDVSDAGSVQQALTQVRQQFGPVTGLVHGAGVLADKLIKDKTLAQVDSVFATKVEGLLHLLTALRDDPLQAIVLFSSVAARVGNPGQCDYAMANEVLNQVALVEAPRRPGCLVRSIGWGPWDGGMVTPALRAHFDAQRVSLIDQRSGAAAFMAELNEGGPEVQLVVGAGEPRELLARDTGHRGAITAEVVVDPQRYPFLASHCIGAEPVVPVVLVAEWFLRAAMALMPGAGVPTLRDLRVVRGVVLREWGQRDTRLRVTARFEPGAGRQLRCELHGSDGQVLHYSATADFAASPPIPEPDAAGTPLRSCDVQGHTLYGTPALFHGPELQAIRRISAMGEQGAVAELYGDWALGWDRHEALLDLAAMDGGLQLAVGCLFQASGSAMLPTHLGEVTVHRAAAPSEGIKCSFKLRSANPLQAVCDIVITGGEFTVRMAGVQLHARVSVPVQAAHN</sequence>
<dbReference type="InterPro" id="IPR036736">
    <property type="entry name" value="ACP-like_sf"/>
</dbReference>
<feature type="region of interest" description="Disordered" evidence="3">
    <location>
        <begin position="114"/>
        <end position="134"/>
    </location>
</feature>
<dbReference type="EMBL" id="JAEQNA010000012">
    <property type="protein sequence ID" value="MBL0423231.1"/>
    <property type="molecule type" value="Genomic_DNA"/>
</dbReference>
<organism evidence="6 7">
    <name type="scientific">Ramlibacter aurantiacus</name>
    <dbReference type="NCBI Taxonomy" id="2801330"/>
    <lineage>
        <taxon>Bacteria</taxon>
        <taxon>Pseudomonadati</taxon>
        <taxon>Pseudomonadota</taxon>
        <taxon>Betaproteobacteria</taxon>
        <taxon>Burkholderiales</taxon>
        <taxon>Comamonadaceae</taxon>
        <taxon>Ramlibacter</taxon>
    </lineage>
</organism>
<dbReference type="SMART" id="SM00826">
    <property type="entry name" value="PKS_DH"/>
    <property type="match status" value="1"/>
</dbReference>
<evidence type="ECO:0000256" key="2">
    <source>
        <dbReference type="PROSITE-ProRule" id="PRU01363"/>
    </source>
</evidence>
<feature type="domain" description="Carrier" evidence="4">
    <location>
        <begin position="134"/>
        <end position="214"/>
    </location>
</feature>
<feature type="region of interest" description="N-terminal hotdog fold" evidence="2">
    <location>
        <begin position="863"/>
        <end position="986"/>
    </location>
</feature>
<dbReference type="PANTHER" id="PTHR43775:SF51">
    <property type="entry name" value="INACTIVE PHENOLPHTHIOCEROL SYNTHESIS POLYKETIDE SYNTHASE TYPE I PKS1-RELATED"/>
    <property type="match status" value="1"/>
</dbReference>
<feature type="region of interest" description="Disordered" evidence="3">
    <location>
        <begin position="251"/>
        <end position="273"/>
    </location>
</feature>
<dbReference type="PROSITE" id="PS50075">
    <property type="entry name" value="CARRIER"/>
    <property type="match status" value="3"/>
</dbReference>
<feature type="domain" description="Carrier" evidence="4">
    <location>
        <begin position="1"/>
        <end position="81"/>
    </location>
</feature>
<accession>A0A937D9J0</accession>
<dbReference type="PROSITE" id="PS52019">
    <property type="entry name" value="PKS_MFAS_DH"/>
    <property type="match status" value="1"/>
</dbReference>
<dbReference type="InterPro" id="IPR013968">
    <property type="entry name" value="PKS_KR"/>
</dbReference>
<dbReference type="GO" id="GO:0006633">
    <property type="term" value="P:fatty acid biosynthetic process"/>
    <property type="evidence" value="ECO:0007669"/>
    <property type="project" value="TreeGrafter"/>
</dbReference>
<reference evidence="6" key="1">
    <citation type="submission" date="2021-01" db="EMBL/GenBank/DDBJ databases">
        <title>Ramlibacter sp. strain AW1 16S ribosomal RNA gene Genome sequencing and assembly.</title>
        <authorList>
            <person name="Kang M."/>
        </authorList>
    </citation>
    <scope>NUCLEOTIDE SEQUENCE</scope>
    <source>
        <strain evidence="6">AW1</strain>
    </source>
</reference>